<evidence type="ECO:0000313" key="2">
    <source>
        <dbReference type="EMBL" id="HGG99625.1"/>
    </source>
</evidence>
<sequence>MKKISLFFLIAILVITLLFCLKLFIKQKIFISEAEKTNNPIKAIRYYERVILSYIPFSPYNKGAIKGILGKCKSLEDTEQKLYCYETLRSDLYQIKSFYQPYKEEIEKLEPLIAELKSKQMIQWKYNNFSEKDYQSLYNYHIKILRYDASPSVMWSIISVFSLLGWIGSVFLIIFKGLGRLLNKRYLLIGFITFIIFFVLWVLSLYLA</sequence>
<dbReference type="EMBL" id="DTHO01000045">
    <property type="protein sequence ID" value="HGG99625.1"/>
    <property type="molecule type" value="Genomic_DNA"/>
</dbReference>
<evidence type="ECO:0000256" key="1">
    <source>
        <dbReference type="SAM" id="Phobius"/>
    </source>
</evidence>
<accession>A0A7C4ELJ6</accession>
<organism evidence="2">
    <name type="scientific">Thermodesulfovibrio aggregans</name>
    <dbReference type="NCBI Taxonomy" id="86166"/>
    <lineage>
        <taxon>Bacteria</taxon>
        <taxon>Pseudomonadati</taxon>
        <taxon>Nitrospirota</taxon>
        <taxon>Thermodesulfovibrionia</taxon>
        <taxon>Thermodesulfovibrionales</taxon>
        <taxon>Thermodesulfovibrionaceae</taxon>
        <taxon>Thermodesulfovibrio</taxon>
    </lineage>
</organism>
<keyword evidence="1" id="KW-0812">Transmembrane</keyword>
<gene>
    <name evidence="2" type="ORF">ENV75_04150</name>
</gene>
<feature type="transmembrane region" description="Helical" evidence="1">
    <location>
        <begin position="186"/>
        <end position="207"/>
    </location>
</feature>
<name>A0A7C4ELJ6_9BACT</name>
<keyword evidence="1" id="KW-1133">Transmembrane helix</keyword>
<comment type="caution">
    <text evidence="2">The sequence shown here is derived from an EMBL/GenBank/DDBJ whole genome shotgun (WGS) entry which is preliminary data.</text>
</comment>
<reference evidence="2" key="1">
    <citation type="journal article" date="2020" name="mSystems">
        <title>Genome- and Community-Level Interaction Insights into Carbon Utilization and Element Cycling Functions of Hydrothermarchaeota in Hydrothermal Sediment.</title>
        <authorList>
            <person name="Zhou Z."/>
            <person name="Liu Y."/>
            <person name="Xu W."/>
            <person name="Pan J."/>
            <person name="Luo Z.H."/>
            <person name="Li M."/>
        </authorList>
    </citation>
    <scope>NUCLEOTIDE SEQUENCE [LARGE SCALE GENOMIC DNA]</scope>
    <source>
        <strain evidence="2">SpSt-788</strain>
    </source>
</reference>
<protein>
    <submittedName>
        <fullName evidence="2">Uncharacterized protein</fullName>
    </submittedName>
</protein>
<feature type="transmembrane region" description="Helical" evidence="1">
    <location>
        <begin position="153"/>
        <end position="174"/>
    </location>
</feature>
<keyword evidence="1" id="KW-0472">Membrane</keyword>
<dbReference type="AlphaFoldDB" id="A0A7C4ELJ6"/>
<proteinExistence type="predicted"/>